<dbReference type="EMBL" id="MN738924">
    <property type="protein sequence ID" value="QHT31718.1"/>
    <property type="molecule type" value="Genomic_DNA"/>
</dbReference>
<organism evidence="1">
    <name type="scientific">viral metagenome</name>
    <dbReference type="NCBI Taxonomy" id="1070528"/>
    <lineage>
        <taxon>unclassified sequences</taxon>
        <taxon>metagenomes</taxon>
        <taxon>organismal metagenomes</taxon>
    </lineage>
</organism>
<sequence>MESLITGNRYFFTTYFVFNSKGEKRYETYRGKYLGKFTYNGGFGVSDIQFAGRNRMETYTMVNYMSQIDKIESLCDFANFLPKDVLSIIDLYL</sequence>
<evidence type="ECO:0000313" key="1">
    <source>
        <dbReference type="EMBL" id="QHT31718.1"/>
    </source>
</evidence>
<reference evidence="1" key="1">
    <citation type="journal article" date="2020" name="Nature">
        <title>Giant virus diversity and host interactions through global metagenomics.</title>
        <authorList>
            <person name="Schulz F."/>
            <person name="Roux S."/>
            <person name="Paez-Espino D."/>
            <person name="Jungbluth S."/>
            <person name="Walsh D.A."/>
            <person name="Denef V.J."/>
            <person name="McMahon K.D."/>
            <person name="Konstantinidis K.T."/>
            <person name="Eloe-Fadrosh E.A."/>
            <person name="Kyrpides N.C."/>
            <person name="Woyke T."/>
        </authorList>
    </citation>
    <scope>NUCLEOTIDE SEQUENCE</scope>
    <source>
        <strain evidence="1">GVMAG-M-3300009155-48</strain>
    </source>
</reference>
<protein>
    <submittedName>
        <fullName evidence="1">Uncharacterized protein</fullName>
    </submittedName>
</protein>
<accession>A0A6C0ERW1</accession>
<name>A0A6C0ERW1_9ZZZZ</name>
<dbReference type="AlphaFoldDB" id="A0A6C0ERW1"/>
<proteinExistence type="predicted"/>